<protein>
    <submittedName>
        <fullName evidence="1">Uncharacterized protein</fullName>
    </submittedName>
</protein>
<organism evidence="1 2">
    <name type="scientific">Pandoraea bronchicola</name>
    <dbReference type="NCBI Taxonomy" id="2508287"/>
    <lineage>
        <taxon>Bacteria</taxon>
        <taxon>Pseudomonadati</taxon>
        <taxon>Pseudomonadota</taxon>
        <taxon>Betaproteobacteria</taxon>
        <taxon>Burkholderiales</taxon>
        <taxon>Burkholderiaceae</taxon>
        <taxon>Pandoraea</taxon>
    </lineage>
</organism>
<reference evidence="1 2" key="1">
    <citation type="submission" date="2019-08" db="EMBL/GenBank/DDBJ databases">
        <authorList>
            <person name="Peeters C."/>
        </authorList>
    </citation>
    <scope>NUCLEOTIDE SEQUENCE [LARGE SCALE GENOMIC DNA]</scope>
    <source>
        <strain evidence="1 2">LMG 20603</strain>
    </source>
</reference>
<dbReference type="Proteomes" id="UP000382040">
    <property type="component" value="Unassembled WGS sequence"/>
</dbReference>
<dbReference type="EMBL" id="CABPST010000002">
    <property type="protein sequence ID" value="VVE87554.1"/>
    <property type="molecule type" value="Genomic_DNA"/>
</dbReference>
<dbReference type="AlphaFoldDB" id="A0A5E5BPH5"/>
<evidence type="ECO:0000313" key="1">
    <source>
        <dbReference type="EMBL" id="VVE87554.1"/>
    </source>
</evidence>
<sequence>MTRYAIVESGNVVNVVIWDGESECKPLEGAIELPVDSPVSVGYTYRAGEYFPPPIEVPAEGSI</sequence>
<evidence type="ECO:0000313" key="2">
    <source>
        <dbReference type="Proteomes" id="UP000382040"/>
    </source>
</evidence>
<name>A0A5E5BPH5_9BURK</name>
<keyword evidence="2" id="KW-1185">Reference proteome</keyword>
<accession>A0A5E5BPH5</accession>
<proteinExistence type="predicted"/>
<gene>
    <name evidence="1" type="ORF">PBR20603_01490</name>
</gene>